<keyword evidence="2 5" id="KW-0812">Transmembrane</keyword>
<sequence>MIIDKRIFSNSVWMMLEKFLGIFGLIFVNSYMAKYIGPEDFGKLAFTTSIFVFVQTLSWFGAQNILFKHLSKKVISGIRLALATQMMRRIFYAVTSIIALTYLWLSTDTLTFIFGIGNCVASYFIVNDIYTIHNNSQLISIVNALTNTLGLVIALILRFVLVFYEADAYAMIFPIIIFAFIPYLLRKIYFYKKSNLIPIISNKKKYSKYLFSTGGSLVLSTLSIVLYTQISNIFLAKYVSFSDLAIYNVSLTLGGAWGFLNVALITSYFSKIYAIQDEVQESKYLKQIHWIVMGISTGVGVAVLLLGEWVIQQLYGVAYLESAKILPYIIIATMLSALGTISYRYMLKFNSYKYLSIKMLIVSLLSIPLSYTLIQFYSVLGAAICFVLIELFSLTIANYFFKNGCVLKMHLNIFSCLKYKD</sequence>
<feature type="transmembrane region" description="Helical" evidence="5">
    <location>
        <begin position="168"/>
        <end position="185"/>
    </location>
</feature>
<feature type="transmembrane region" description="Helical" evidence="5">
    <location>
        <begin position="206"/>
        <end position="226"/>
    </location>
</feature>
<feature type="transmembrane region" description="Helical" evidence="5">
    <location>
        <begin position="355"/>
        <end position="374"/>
    </location>
</feature>
<feature type="transmembrane region" description="Helical" evidence="5">
    <location>
        <begin position="380"/>
        <end position="401"/>
    </location>
</feature>
<feature type="transmembrane region" description="Helical" evidence="5">
    <location>
        <begin position="138"/>
        <end position="162"/>
    </location>
</feature>
<dbReference type="InterPro" id="IPR052556">
    <property type="entry name" value="PolySynth_Transporter"/>
</dbReference>
<feature type="transmembrane region" description="Helical" evidence="5">
    <location>
        <begin position="290"/>
        <end position="310"/>
    </location>
</feature>
<name>A0ABX1UXE6_9GAMM</name>
<comment type="subcellular location">
    <subcellularLocation>
        <location evidence="1">Membrane</location>
        <topology evidence="1">Multi-pass membrane protein</topology>
    </subcellularLocation>
</comment>
<reference evidence="6 7" key="1">
    <citation type="submission" date="2020-04" db="EMBL/GenBank/DDBJ databases">
        <title>Acinetobacter Taxon 24.</title>
        <authorList>
            <person name="Nemec A."/>
            <person name="Radolfova-Krizova L."/>
            <person name="Higgins P.G."/>
            <person name="Spanelova P."/>
        </authorList>
    </citation>
    <scope>NUCLEOTIDE SEQUENCE [LARGE SCALE GENOMIC DNA]</scope>
    <source>
        <strain evidence="6 7">ANC 5084</strain>
    </source>
</reference>
<evidence type="ECO:0000256" key="1">
    <source>
        <dbReference type="ARBA" id="ARBA00004141"/>
    </source>
</evidence>
<evidence type="ECO:0000256" key="3">
    <source>
        <dbReference type="ARBA" id="ARBA00022989"/>
    </source>
</evidence>
<evidence type="ECO:0000256" key="2">
    <source>
        <dbReference type="ARBA" id="ARBA00022692"/>
    </source>
</evidence>
<evidence type="ECO:0000256" key="5">
    <source>
        <dbReference type="SAM" id="Phobius"/>
    </source>
</evidence>
<evidence type="ECO:0000313" key="6">
    <source>
        <dbReference type="EMBL" id="NNH27464.1"/>
    </source>
</evidence>
<protein>
    <submittedName>
        <fullName evidence="6">Oligosaccharide flippase family protein</fullName>
    </submittedName>
</protein>
<keyword evidence="3 5" id="KW-1133">Transmembrane helix</keyword>
<comment type="caution">
    <text evidence="6">The sequence shown here is derived from an EMBL/GenBank/DDBJ whole genome shotgun (WGS) entry which is preliminary data.</text>
</comment>
<dbReference type="EMBL" id="JABERJ010000039">
    <property type="protein sequence ID" value="NNH27464.1"/>
    <property type="molecule type" value="Genomic_DNA"/>
</dbReference>
<evidence type="ECO:0000256" key="4">
    <source>
        <dbReference type="ARBA" id="ARBA00023136"/>
    </source>
</evidence>
<evidence type="ECO:0000313" key="7">
    <source>
        <dbReference type="Proteomes" id="UP000555322"/>
    </source>
</evidence>
<feature type="transmembrane region" description="Helical" evidence="5">
    <location>
        <begin position="246"/>
        <end position="269"/>
    </location>
</feature>
<organism evidence="6 7">
    <name type="scientific">Acinetobacter terrestris</name>
    <dbReference type="NCBI Taxonomy" id="2529843"/>
    <lineage>
        <taxon>Bacteria</taxon>
        <taxon>Pseudomonadati</taxon>
        <taxon>Pseudomonadota</taxon>
        <taxon>Gammaproteobacteria</taxon>
        <taxon>Moraxellales</taxon>
        <taxon>Moraxellaceae</taxon>
        <taxon>Acinetobacter</taxon>
        <taxon>Acinetobacter Taxon 24</taxon>
    </lineage>
</organism>
<gene>
    <name evidence="6" type="ORF">HLH15_13560</name>
</gene>
<accession>A0ABX1UXE6</accession>
<dbReference type="Proteomes" id="UP000555322">
    <property type="component" value="Unassembled WGS sequence"/>
</dbReference>
<feature type="transmembrane region" description="Helical" evidence="5">
    <location>
        <begin position="86"/>
        <end position="104"/>
    </location>
</feature>
<proteinExistence type="predicted"/>
<dbReference type="PANTHER" id="PTHR43424:SF1">
    <property type="entry name" value="LOCUS PUTATIVE PROTEIN 1-RELATED"/>
    <property type="match status" value="1"/>
</dbReference>
<keyword evidence="4 5" id="KW-0472">Membrane</keyword>
<feature type="transmembrane region" description="Helical" evidence="5">
    <location>
        <begin position="12"/>
        <end position="32"/>
    </location>
</feature>
<dbReference type="InterPro" id="IPR002797">
    <property type="entry name" value="Polysacc_synth"/>
</dbReference>
<feature type="transmembrane region" description="Helical" evidence="5">
    <location>
        <begin position="44"/>
        <end position="66"/>
    </location>
</feature>
<feature type="transmembrane region" description="Helical" evidence="5">
    <location>
        <begin position="110"/>
        <end position="126"/>
    </location>
</feature>
<dbReference type="Pfam" id="PF01943">
    <property type="entry name" value="Polysacc_synt"/>
    <property type="match status" value="1"/>
</dbReference>
<keyword evidence="7" id="KW-1185">Reference proteome</keyword>
<dbReference type="PANTHER" id="PTHR43424">
    <property type="entry name" value="LOCUS PUTATIVE PROTEIN 1-RELATED"/>
    <property type="match status" value="1"/>
</dbReference>
<feature type="transmembrane region" description="Helical" evidence="5">
    <location>
        <begin position="325"/>
        <end position="343"/>
    </location>
</feature>